<dbReference type="RefSeq" id="WP_026611544.1">
    <property type="nucleotide sequence ID" value="NZ_OX458333.1"/>
</dbReference>
<protein>
    <recommendedName>
        <fullName evidence="3">PIN domain-containing protein</fullName>
    </recommendedName>
</protein>
<sequence>MMKAVIDTNVLLVANGKHNDVSPECVTECVNRLSAIQKNGITVVDDGYRILHEYQNKTRPNQPKGPGDVFLKWLLRNLGNAARVELVSLTEMAADEFVEFPDPALQARFDAPDRKFAAVANAHPDKPPVWQAADCKWVDWWPALKEKGVRVEFLCPDDTCKFYRKKFPHKPDPELPEA</sequence>
<evidence type="ECO:0000313" key="1">
    <source>
        <dbReference type="EMBL" id="CAI8851973.1"/>
    </source>
</evidence>
<keyword evidence="2" id="KW-1185">Reference proteome</keyword>
<reference evidence="1 2" key="1">
    <citation type="submission" date="2023-03" db="EMBL/GenBank/DDBJ databases">
        <authorList>
            <person name="Pearce D."/>
        </authorList>
    </citation>
    <scope>NUCLEOTIDE SEQUENCE [LARGE SCALE GENOMIC DNA]</scope>
    <source>
        <strain evidence="1">Msz</strain>
    </source>
</reference>
<dbReference type="Proteomes" id="UP001162030">
    <property type="component" value="Chromosome"/>
</dbReference>
<dbReference type="EMBL" id="OX458333">
    <property type="protein sequence ID" value="CAI8851973.1"/>
    <property type="molecule type" value="Genomic_DNA"/>
</dbReference>
<gene>
    <name evidence="1" type="ORF">MSZNOR_2528</name>
</gene>
<organism evidence="1 2">
    <name type="scientific">Methylocaldum szegediense</name>
    <dbReference type="NCBI Taxonomy" id="73780"/>
    <lineage>
        <taxon>Bacteria</taxon>
        <taxon>Pseudomonadati</taxon>
        <taxon>Pseudomonadota</taxon>
        <taxon>Gammaproteobacteria</taxon>
        <taxon>Methylococcales</taxon>
        <taxon>Methylococcaceae</taxon>
        <taxon>Methylocaldum</taxon>
    </lineage>
</organism>
<proteinExistence type="predicted"/>
<name>A0ABN8X3E9_9GAMM</name>
<evidence type="ECO:0008006" key="3">
    <source>
        <dbReference type="Google" id="ProtNLM"/>
    </source>
</evidence>
<accession>A0ABN8X3E9</accession>
<evidence type="ECO:0000313" key="2">
    <source>
        <dbReference type="Proteomes" id="UP001162030"/>
    </source>
</evidence>